<comment type="similarity">
    <text evidence="2">Belongs to the TlyA family.</text>
</comment>
<dbReference type="Pfam" id="PF01479">
    <property type="entry name" value="S4"/>
    <property type="match status" value="1"/>
</dbReference>
<keyword evidence="5" id="KW-0808">Transferase</keyword>
<dbReference type="PANTHER" id="PTHR32319">
    <property type="entry name" value="BACTERIAL HEMOLYSIN-LIKE PROTEIN"/>
    <property type="match status" value="1"/>
</dbReference>
<accession>A0AAU4K4J3</accession>
<gene>
    <name evidence="5" type="ORF">OG579_03515</name>
</gene>
<dbReference type="RefSeq" id="WP_055787970.1">
    <property type="nucleotide sequence ID" value="NZ_CP108021.1"/>
</dbReference>
<evidence type="ECO:0000313" key="6">
    <source>
        <dbReference type="Proteomes" id="UP001432128"/>
    </source>
</evidence>
<dbReference type="InterPro" id="IPR004538">
    <property type="entry name" value="Hemolysin_A/TlyA"/>
</dbReference>
<protein>
    <submittedName>
        <fullName evidence="5">TlyA family RNA methyltransferase</fullName>
    </submittedName>
</protein>
<dbReference type="InterPro" id="IPR029063">
    <property type="entry name" value="SAM-dependent_MTases_sf"/>
</dbReference>
<dbReference type="PIRSF" id="PIRSF005578">
    <property type="entry name" value="TlyA"/>
    <property type="match status" value="1"/>
</dbReference>
<proteinExistence type="inferred from homology"/>
<dbReference type="Pfam" id="PF01728">
    <property type="entry name" value="FtsJ"/>
    <property type="match status" value="1"/>
</dbReference>
<evidence type="ECO:0000313" key="5">
    <source>
        <dbReference type="EMBL" id="WUM20912.1"/>
    </source>
</evidence>
<dbReference type="InterPro" id="IPR047048">
    <property type="entry name" value="TlyA"/>
</dbReference>
<dbReference type="SMART" id="SM00363">
    <property type="entry name" value="S4"/>
    <property type="match status" value="1"/>
</dbReference>
<evidence type="ECO:0000259" key="4">
    <source>
        <dbReference type="SMART" id="SM00363"/>
    </source>
</evidence>
<dbReference type="CDD" id="cd00165">
    <property type="entry name" value="S4"/>
    <property type="match status" value="1"/>
</dbReference>
<dbReference type="SUPFAM" id="SSF53335">
    <property type="entry name" value="S-adenosyl-L-methionine-dependent methyltransferases"/>
    <property type="match status" value="1"/>
</dbReference>
<dbReference type="InterPro" id="IPR002942">
    <property type="entry name" value="S4_RNA-bd"/>
</dbReference>
<reference evidence="5 6" key="1">
    <citation type="submission" date="2022-10" db="EMBL/GenBank/DDBJ databases">
        <title>The complete genomes of actinobacterial strains from the NBC collection.</title>
        <authorList>
            <person name="Joergensen T.S."/>
            <person name="Alvarez Arevalo M."/>
            <person name="Sterndorff E.B."/>
            <person name="Faurdal D."/>
            <person name="Vuksanovic O."/>
            <person name="Mourched A.-S."/>
            <person name="Charusanti P."/>
            <person name="Shaw S."/>
            <person name="Blin K."/>
            <person name="Weber T."/>
        </authorList>
    </citation>
    <scope>NUCLEOTIDE SEQUENCE [LARGE SCALE GENOMIC DNA]</scope>
    <source>
        <strain evidence="5 6">NBC_00319</strain>
    </source>
</reference>
<dbReference type="GO" id="GO:0008168">
    <property type="term" value="F:methyltransferase activity"/>
    <property type="evidence" value="ECO:0007669"/>
    <property type="project" value="UniProtKB-KW"/>
</dbReference>
<keyword evidence="1 3" id="KW-0694">RNA-binding</keyword>
<feature type="domain" description="RNA-binding S4" evidence="4">
    <location>
        <begin position="5"/>
        <end position="71"/>
    </location>
</feature>
<dbReference type="InterPro" id="IPR002877">
    <property type="entry name" value="RNA_MeTrfase_FtsJ_dom"/>
</dbReference>
<dbReference type="EMBL" id="CP108021">
    <property type="protein sequence ID" value="WUM20912.1"/>
    <property type="molecule type" value="Genomic_DNA"/>
</dbReference>
<evidence type="ECO:0000256" key="2">
    <source>
        <dbReference type="ARBA" id="ARBA00029460"/>
    </source>
</evidence>
<dbReference type="InterPro" id="IPR036986">
    <property type="entry name" value="S4_RNA-bd_sf"/>
</dbReference>
<dbReference type="KEGG" id="whr:OG579_03515"/>
<dbReference type="Proteomes" id="UP001432128">
    <property type="component" value="Chromosome"/>
</dbReference>
<dbReference type="PROSITE" id="PS50889">
    <property type="entry name" value="S4"/>
    <property type="match status" value="1"/>
</dbReference>
<dbReference type="Gene3D" id="3.10.290.10">
    <property type="entry name" value="RNA-binding S4 domain"/>
    <property type="match status" value="1"/>
</dbReference>
<sequence>MAPRARLDAELVRRGLARSREEARDLIVAGHVAVNGVAAGKPATNVGRDTPIVVSENDTEKWASRGAHKLIGALDAFAPDGLSVEGRRALDAGASTGGFTDVLLRRGAREVVAADVGYGQLVWRLQTDDRVDVRDRVNVRHLDAEAIGGPVDLVVADLSFISLRLVLPAFAACVAPGGDVVPMVKPQFEVGRERVGSGGVVRDPGLRRDAVCGVAARALALGLRTVGAVASPLPGPSGNVEYFLWLRRDGTIDPVPDVDREDVDSAHGEIDDDTFAAITTAIEEGPR</sequence>
<organism evidence="5 6">
    <name type="scientific">Williamsia herbipolensis</name>
    <dbReference type="NCBI Taxonomy" id="1603258"/>
    <lineage>
        <taxon>Bacteria</taxon>
        <taxon>Bacillati</taxon>
        <taxon>Actinomycetota</taxon>
        <taxon>Actinomycetes</taxon>
        <taxon>Mycobacteriales</taxon>
        <taxon>Nocardiaceae</taxon>
        <taxon>Williamsia</taxon>
    </lineage>
</organism>
<evidence type="ECO:0000256" key="3">
    <source>
        <dbReference type="PROSITE-ProRule" id="PRU00182"/>
    </source>
</evidence>
<dbReference type="Gene3D" id="3.40.50.150">
    <property type="entry name" value="Vaccinia Virus protein VP39"/>
    <property type="match status" value="1"/>
</dbReference>
<dbReference type="SUPFAM" id="SSF55174">
    <property type="entry name" value="Alpha-L RNA-binding motif"/>
    <property type="match status" value="1"/>
</dbReference>
<dbReference type="CDD" id="cd02440">
    <property type="entry name" value="AdoMet_MTases"/>
    <property type="match status" value="1"/>
</dbReference>
<dbReference type="NCBIfam" id="TIGR00478">
    <property type="entry name" value="tly"/>
    <property type="match status" value="1"/>
</dbReference>
<keyword evidence="5" id="KW-0489">Methyltransferase</keyword>
<keyword evidence="6" id="KW-1185">Reference proteome</keyword>
<evidence type="ECO:0000256" key="1">
    <source>
        <dbReference type="ARBA" id="ARBA00022884"/>
    </source>
</evidence>
<name>A0AAU4K4J3_9NOCA</name>
<dbReference type="PANTHER" id="PTHR32319:SF0">
    <property type="entry name" value="BACTERIAL HEMOLYSIN-LIKE PROTEIN"/>
    <property type="match status" value="1"/>
</dbReference>
<dbReference type="GO" id="GO:0003723">
    <property type="term" value="F:RNA binding"/>
    <property type="evidence" value="ECO:0007669"/>
    <property type="project" value="UniProtKB-KW"/>
</dbReference>
<dbReference type="AlphaFoldDB" id="A0AAU4K4J3"/>
<dbReference type="GO" id="GO:0032259">
    <property type="term" value="P:methylation"/>
    <property type="evidence" value="ECO:0007669"/>
    <property type="project" value="UniProtKB-KW"/>
</dbReference>